<evidence type="ECO:0000256" key="2">
    <source>
        <dbReference type="ARBA" id="ARBA00022679"/>
    </source>
</evidence>
<dbReference type="eggNOG" id="COG0859">
    <property type="taxonomic scope" value="Bacteria"/>
</dbReference>
<gene>
    <name evidence="10" type="primary">rfaQ</name>
    <name evidence="9" type="ordered locus">Rahaq_4348</name>
    <name evidence="10" type="ORF">ACFPK4_07590</name>
</gene>
<keyword evidence="1" id="KW-0328">Glycosyltransferase</keyword>
<reference evidence="11" key="1">
    <citation type="submission" date="2011-01" db="EMBL/GenBank/DDBJ databases">
        <title>Complete sequence of chromosome of Rahnella sp. Y9602.</title>
        <authorList>
            <consortium name="US DOE Joint Genome Institute"/>
            <person name="Lucas S."/>
            <person name="Copeland A."/>
            <person name="Lapidus A."/>
            <person name="Cheng J.-F."/>
            <person name="Goodwin L."/>
            <person name="Pitluck S."/>
            <person name="Lu M."/>
            <person name="Detter J.C."/>
            <person name="Han C."/>
            <person name="Tapia R."/>
            <person name="Land M."/>
            <person name="Hauser L."/>
            <person name="Kyrpides N."/>
            <person name="Ivanova N."/>
            <person name="Ovchinnikova G."/>
            <person name="Pagani I."/>
            <person name="Sobecky P.A."/>
            <person name="Martinez R.J."/>
            <person name="Woyke T."/>
        </authorList>
    </citation>
    <scope>NUCLEOTIDE SEQUENCE [LARGE SCALE GENOMIC DNA]</scope>
    <source>
        <strain evidence="11">Y9602</strain>
    </source>
</reference>
<evidence type="ECO:0000313" key="9">
    <source>
        <dbReference type="EMBL" id="ADW75934.1"/>
    </source>
</evidence>
<evidence type="ECO:0000256" key="7">
    <source>
        <dbReference type="ARBA" id="ARBA00074396"/>
    </source>
</evidence>
<accession>A0A0H3FFU2</accession>
<dbReference type="GO" id="GO:0009244">
    <property type="term" value="P:lipopolysaccharide core region biosynthetic process"/>
    <property type="evidence" value="ECO:0007669"/>
    <property type="project" value="TreeGrafter"/>
</dbReference>
<comment type="catalytic activity">
    <reaction evidence="5">
        <text>an L-alpha-D-Hep-(1-&gt;3)-4-O-phospho-L-alpha-D-Hep-(1-&gt;5)-[alpha-Kdo-(2-&gt;4)]-alpha-Kdo-(2-&gt;6)-lipid A + ADP-L-glycero-beta-D-manno-heptose = an L-alpha-D-Hep-(1-&gt;7)-L-alpha-D-Hep-(1-&gt;3)-4-O-phospho-L-alpha-D-Hep-(1-&gt;5)-[alpha-Kdo-(2-&gt;4)]-alpha-Kdo-(2-&gt;6)-lipid A + ADP + H(+)</text>
        <dbReference type="Rhea" id="RHEA:74095"/>
        <dbReference type="ChEBI" id="CHEBI:15378"/>
        <dbReference type="ChEBI" id="CHEBI:61506"/>
        <dbReference type="ChEBI" id="CHEBI:193070"/>
        <dbReference type="ChEBI" id="CHEBI:193071"/>
        <dbReference type="ChEBI" id="CHEBI:456216"/>
        <dbReference type="EC" id="2.4.99.25"/>
    </reaction>
</comment>
<dbReference type="GO" id="GO:0008713">
    <property type="term" value="F:ADP-heptose-lipopolysaccharide heptosyltransferase activity"/>
    <property type="evidence" value="ECO:0007669"/>
    <property type="project" value="TreeGrafter"/>
</dbReference>
<evidence type="ECO:0000256" key="3">
    <source>
        <dbReference type="ARBA" id="ARBA00022985"/>
    </source>
</evidence>
<dbReference type="InterPro" id="IPR051199">
    <property type="entry name" value="LPS_LOS_Heptosyltrfase"/>
</dbReference>
<dbReference type="EMBL" id="CP002505">
    <property type="protein sequence ID" value="ADW75934.1"/>
    <property type="molecule type" value="Genomic_DNA"/>
</dbReference>
<dbReference type="AlphaFoldDB" id="A0A0H3FFU2"/>
<dbReference type="Pfam" id="PF01075">
    <property type="entry name" value="Glyco_transf_9"/>
    <property type="match status" value="1"/>
</dbReference>
<dbReference type="HOGENOM" id="CLU_038371_3_2_6"/>
<dbReference type="PANTHER" id="PTHR30160:SF1">
    <property type="entry name" value="LIPOPOLYSACCHARIDE 1,2-N-ACETYLGLUCOSAMINETRANSFERASE-RELATED"/>
    <property type="match status" value="1"/>
</dbReference>
<dbReference type="PANTHER" id="PTHR30160">
    <property type="entry name" value="TETRAACYLDISACCHARIDE 4'-KINASE-RELATED"/>
    <property type="match status" value="1"/>
</dbReference>
<protein>
    <recommendedName>
        <fullName evidence="7">Lipopolysaccharide heptosyltransferase 3</fullName>
        <ecNumber evidence="6">2.4.99.25</ecNumber>
    </recommendedName>
    <alternativeName>
        <fullName evidence="8">ADP-heptose:lipopolysaccharide heptosyltransferase III</fullName>
    </alternativeName>
</protein>
<dbReference type="EMBL" id="JBHUCJ010000012">
    <property type="protein sequence ID" value="MFD3223392.1"/>
    <property type="molecule type" value="Genomic_DNA"/>
</dbReference>
<keyword evidence="3" id="KW-0448">Lipopolysaccharide biosynthesis</keyword>
<dbReference type="CDD" id="cd03789">
    <property type="entry name" value="GT9_LPS_heptosyltransferase"/>
    <property type="match status" value="1"/>
</dbReference>
<evidence type="ECO:0000313" key="12">
    <source>
        <dbReference type="Proteomes" id="UP001598201"/>
    </source>
</evidence>
<evidence type="ECO:0000313" key="10">
    <source>
        <dbReference type="EMBL" id="MFD3223392.1"/>
    </source>
</evidence>
<dbReference type="SUPFAM" id="SSF53756">
    <property type="entry name" value="UDP-Glycosyltransferase/glycogen phosphorylase"/>
    <property type="match status" value="1"/>
</dbReference>
<evidence type="ECO:0000256" key="4">
    <source>
        <dbReference type="ARBA" id="ARBA00051137"/>
    </source>
</evidence>
<keyword evidence="2 9" id="KW-0808">Transferase</keyword>
<dbReference type="FunFam" id="3.40.50.2000:FF:000191">
    <property type="entry name" value="Lipopolysaccharide core heptosyltransferase RfaQ"/>
    <property type="match status" value="1"/>
</dbReference>
<evidence type="ECO:0000256" key="5">
    <source>
        <dbReference type="ARBA" id="ARBA00051369"/>
    </source>
</evidence>
<organism evidence="9 11">
    <name type="scientific">Rahnella sp. (strain Y9602)</name>
    <dbReference type="NCBI Taxonomy" id="2703885"/>
    <lineage>
        <taxon>Bacteria</taxon>
        <taxon>Pseudomonadati</taxon>
        <taxon>Pseudomonadota</taxon>
        <taxon>Gammaproteobacteria</taxon>
        <taxon>Enterobacterales</taxon>
        <taxon>Yersiniaceae</taxon>
        <taxon>Rahnella</taxon>
    </lineage>
</organism>
<dbReference type="Proteomes" id="UP001598201">
    <property type="component" value="Unassembled WGS sequence"/>
</dbReference>
<keyword evidence="12" id="KW-1185">Reference proteome</keyword>
<evidence type="ECO:0000313" key="11">
    <source>
        <dbReference type="Proteomes" id="UP000007257"/>
    </source>
</evidence>
<name>A0A0H3FFU2_RAHSY</name>
<comment type="catalytic activity">
    <reaction evidence="4">
        <text>L-alpha-D-Hep-(1-&gt;3)-4-O-phospho-L-alpha-D-Hep-(1-&gt;5)-[alpha-Kdo-(2-&gt;4)]-alpha-Kdo-(2-&gt;6)-lipid A (E. coli) + ADP-L-glycero-beta-D-manno-heptose = L-alpha-D-Hep-(1-&gt;7)-L-alpha-D-Hep-(1-&gt;3)-4-O-phospho-L-alpha-D-Hep-(1-&gt;5)-[alpha-Kdo-(2-&gt;4)]-alpha-Kdo-(2-&gt;6)-lipid A (E. coli) + ADP + H(+)</text>
        <dbReference type="Rhea" id="RHEA:74099"/>
        <dbReference type="ChEBI" id="CHEBI:15378"/>
        <dbReference type="ChEBI" id="CHEBI:61506"/>
        <dbReference type="ChEBI" id="CHEBI:193075"/>
        <dbReference type="ChEBI" id="CHEBI:193076"/>
        <dbReference type="ChEBI" id="CHEBI:456216"/>
        <dbReference type="EC" id="2.4.99.25"/>
    </reaction>
</comment>
<dbReference type="EC" id="2.4.99.25" evidence="6"/>
<dbReference type="GeneID" id="95419366"/>
<dbReference type="NCBIfam" id="TIGR02201">
    <property type="entry name" value="heptsyl_trn_III"/>
    <property type="match status" value="1"/>
</dbReference>
<dbReference type="KEGG" id="rah:Rahaq_4348"/>
<dbReference type="InterPro" id="IPR002201">
    <property type="entry name" value="Glyco_trans_9"/>
</dbReference>
<dbReference type="Proteomes" id="UP000007257">
    <property type="component" value="Chromosome"/>
</dbReference>
<proteinExistence type="predicted"/>
<evidence type="ECO:0000256" key="8">
    <source>
        <dbReference type="ARBA" id="ARBA00075031"/>
    </source>
</evidence>
<evidence type="ECO:0000256" key="1">
    <source>
        <dbReference type="ARBA" id="ARBA00022676"/>
    </source>
</evidence>
<dbReference type="Gene3D" id="3.40.50.2000">
    <property type="entry name" value="Glycogen Phosphorylase B"/>
    <property type="match status" value="2"/>
</dbReference>
<reference evidence="9 11" key="2">
    <citation type="journal article" date="2012" name="J. Bacteriol.">
        <title>Complete Genome Sequence of Rahnella sp. Strain Y9602, a Gammaproteobacterium Isolate from Metal- and Radionuclide-Contaminated Soil.</title>
        <authorList>
            <person name="Martinez R.J."/>
            <person name="Bruce D."/>
            <person name="Detter C."/>
            <person name="Goodwin L.A."/>
            <person name="Han J."/>
            <person name="Han C.S."/>
            <person name="Held B."/>
            <person name="Land M.L."/>
            <person name="Mikhailova N."/>
            <person name="Nolan M."/>
            <person name="Pennacchio L."/>
            <person name="Pitluck S."/>
            <person name="Tapia R."/>
            <person name="Woyke T."/>
            <person name="Sobecky P.A."/>
        </authorList>
    </citation>
    <scope>NUCLEOTIDE SEQUENCE [LARGE SCALE GENOMIC DNA]</scope>
    <source>
        <strain evidence="9 11">Y9602</strain>
    </source>
</reference>
<dbReference type="GO" id="GO:0005829">
    <property type="term" value="C:cytosol"/>
    <property type="evidence" value="ECO:0007669"/>
    <property type="project" value="TreeGrafter"/>
</dbReference>
<sequence length="360" mass="40847">MPNSEAKYAAFRPQRILLVKLRHHGDMVLTTPVINRLREHYPDAEIDVLLYKETRPILSEHPALSHIHVIDRTWKKQGVRYQLQQEYQLLKAVRDRHYDLVINLADQWRSALISRFSGAKVRLGFDYKKRRSAFWRAGHTQLVTTENHSILHTVEQNMSILSPLGISTDNALTSMHYSESDKSFCQQLLLKNQVSGEYIVIQPTSRWTFKCWDDDKFANVIDGLAETGLTIVMTSGPDKKELDMVSKIQDLTHNPQVISVAGQLSLTQLAAMIDGAKLFIGVDSAPMHMAAALNTPCVALFGPTKMQHWRPWGKNNTTLWAGDYAPLPAPDSIDTKTQQRYLHAIPVSDVIDAARSYLHD</sequence>
<evidence type="ECO:0000256" key="6">
    <source>
        <dbReference type="ARBA" id="ARBA00066496"/>
    </source>
</evidence>
<reference evidence="10 12" key="3">
    <citation type="submission" date="2024-09" db="EMBL/GenBank/DDBJ databases">
        <title>Genomes of Rahnella.</title>
        <authorList>
            <person name="Mnguni F.C."/>
            <person name="Shin G.Y."/>
            <person name="Coutinho T."/>
        </authorList>
    </citation>
    <scope>NUCLEOTIDE SEQUENCE [LARGE SCALE GENOMIC DNA]</scope>
    <source>
        <strain evidence="10 12">20WA0057</strain>
    </source>
</reference>
<dbReference type="RefSeq" id="WP_013577619.1">
    <property type="nucleotide sequence ID" value="NC_015061.1"/>
</dbReference>
<dbReference type="InterPro" id="IPR011916">
    <property type="entry name" value="LipoPS_heptosylTferase-III"/>
</dbReference>
<dbReference type="OrthoDB" id="9781892at2"/>